<dbReference type="EMBL" id="JAVJIU010000002">
    <property type="protein sequence ID" value="MDR5590036.1"/>
    <property type="molecule type" value="Genomic_DNA"/>
</dbReference>
<dbReference type="InterPro" id="IPR025485">
    <property type="entry name" value="DUF4377"/>
</dbReference>
<organism evidence="2 3">
    <name type="scientific">Christiangramia sediminicola</name>
    <dbReference type="NCBI Taxonomy" id="3073267"/>
    <lineage>
        <taxon>Bacteria</taxon>
        <taxon>Pseudomonadati</taxon>
        <taxon>Bacteroidota</taxon>
        <taxon>Flavobacteriia</taxon>
        <taxon>Flavobacteriales</taxon>
        <taxon>Flavobacteriaceae</taxon>
        <taxon>Christiangramia</taxon>
    </lineage>
</organism>
<dbReference type="Pfam" id="PF14302">
    <property type="entry name" value="DUF4377"/>
    <property type="match status" value="1"/>
</dbReference>
<evidence type="ECO:0000259" key="1">
    <source>
        <dbReference type="Pfam" id="PF14302"/>
    </source>
</evidence>
<name>A0ABU1ENR4_9FLAO</name>
<dbReference type="RefSeq" id="WP_309560921.1">
    <property type="nucleotide sequence ID" value="NZ_JAVJIU010000002.1"/>
</dbReference>
<accession>A0ABU1ENR4</accession>
<evidence type="ECO:0000313" key="2">
    <source>
        <dbReference type="EMBL" id="MDR5590036.1"/>
    </source>
</evidence>
<comment type="caution">
    <text evidence="2">The sequence shown here is derived from an EMBL/GenBank/DDBJ whole genome shotgun (WGS) entry which is preliminary data.</text>
</comment>
<gene>
    <name evidence="2" type="ORF">RE431_05265</name>
</gene>
<proteinExistence type="predicted"/>
<feature type="domain" description="DUF4377" evidence="1">
    <location>
        <begin position="39"/>
        <end position="112"/>
    </location>
</feature>
<sequence length="188" mass="21511">MYFKVSLMLIVGILTSFFSVSCSIKGNPPGKPEMVDLRINHFRQTAMGEGPYLVYLIQESEDIGGENWGYLYDGIEGFEYELGYVYDLKVKKITLENPPADGSSIKYILVNVRHKEKAPVNAEFDIQLKAYNYNFVTMEDDDIWLLNTYSINCNILCESFLSELETSEQITGTFIHGPEENLVLQSYR</sequence>
<reference evidence="3" key="1">
    <citation type="submission" date="2023-07" db="EMBL/GenBank/DDBJ databases">
        <title>Christiangramia sp. SM2212., a novel bacterium of the family Flavobacteriaceae isolated from the sea sediment.</title>
        <authorList>
            <person name="Wang J."/>
            <person name="Zhang X."/>
        </authorList>
    </citation>
    <scope>NUCLEOTIDE SEQUENCE [LARGE SCALE GENOMIC DNA]</scope>
    <source>
        <strain evidence="3">SM2212</strain>
    </source>
</reference>
<evidence type="ECO:0000313" key="3">
    <source>
        <dbReference type="Proteomes" id="UP001257234"/>
    </source>
</evidence>
<protein>
    <submittedName>
        <fullName evidence="2">DUF4377 domain-containing protein</fullName>
    </submittedName>
</protein>
<dbReference type="Proteomes" id="UP001257234">
    <property type="component" value="Unassembled WGS sequence"/>
</dbReference>
<keyword evidence="3" id="KW-1185">Reference proteome</keyword>
<dbReference type="PROSITE" id="PS51257">
    <property type="entry name" value="PROKAR_LIPOPROTEIN"/>
    <property type="match status" value="1"/>
</dbReference>